<dbReference type="InterPro" id="IPR001878">
    <property type="entry name" value="Znf_CCHC"/>
</dbReference>
<dbReference type="Pfam" id="PF00098">
    <property type="entry name" value="zf-CCHC"/>
    <property type="match status" value="1"/>
</dbReference>
<feature type="domain" description="CCHC-type" evidence="3">
    <location>
        <begin position="98"/>
        <end position="114"/>
    </location>
</feature>
<dbReference type="OrthoDB" id="1000303at2759"/>
<comment type="caution">
    <text evidence="4">The sequence shown here is derived from an EMBL/GenBank/DDBJ whole genome shotgun (WGS) entry which is preliminary data.</text>
</comment>
<keyword evidence="1" id="KW-0479">Metal-binding</keyword>
<dbReference type="GO" id="GO:0008270">
    <property type="term" value="F:zinc ion binding"/>
    <property type="evidence" value="ECO:0007669"/>
    <property type="project" value="UniProtKB-KW"/>
</dbReference>
<organism evidence="4 5">
    <name type="scientific">Artemisia annua</name>
    <name type="common">Sweet wormwood</name>
    <dbReference type="NCBI Taxonomy" id="35608"/>
    <lineage>
        <taxon>Eukaryota</taxon>
        <taxon>Viridiplantae</taxon>
        <taxon>Streptophyta</taxon>
        <taxon>Embryophyta</taxon>
        <taxon>Tracheophyta</taxon>
        <taxon>Spermatophyta</taxon>
        <taxon>Magnoliopsida</taxon>
        <taxon>eudicotyledons</taxon>
        <taxon>Gunneridae</taxon>
        <taxon>Pentapetalae</taxon>
        <taxon>asterids</taxon>
        <taxon>campanulids</taxon>
        <taxon>Asterales</taxon>
        <taxon>Asteraceae</taxon>
        <taxon>Asteroideae</taxon>
        <taxon>Anthemideae</taxon>
        <taxon>Artemisiinae</taxon>
        <taxon>Artemisia</taxon>
    </lineage>
</organism>
<dbReference type="AlphaFoldDB" id="A0A2U1NB12"/>
<dbReference type="PROSITE" id="PS50158">
    <property type="entry name" value="ZF_CCHC"/>
    <property type="match status" value="1"/>
</dbReference>
<feature type="region of interest" description="Disordered" evidence="2">
    <location>
        <begin position="55"/>
        <end position="89"/>
    </location>
</feature>
<sequence>MDASSSVINLRMMNQEVVKLDRFDRCTYTRWVDKMKFLLILLNVYYVLDPTLAPIPSNPEPVPGESSKKRISRNDSHKAKMGVTKNFKKSAPSKRSFKCHVCGETGHFARECKDRKSRTNEVNMVNTEIAEMVAQVHLDDGDDLVG</sequence>
<dbReference type="SMART" id="SM00343">
    <property type="entry name" value="ZnF_C2HC"/>
    <property type="match status" value="1"/>
</dbReference>
<evidence type="ECO:0000256" key="2">
    <source>
        <dbReference type="SAM" id="MobiDB-lite"/>
    </source>
</evidence>
<name>A0A2U1NB12_ARTAN</name>
<dbReference type="Gene3D" id="4.10.60.10">
    <property type="entry name" value="Zinc finger, CCHC-type"/>
    <property type="match status" value="1"/>
</dbReference>
<keyword evidence="5" id="KW-1185">Reference proteome</keyword>
<dbReference type="EMBL" id="PKPP01003202">
    <property type="protein sequence ID" value="PWA70667.1"/>
    <property type="molecule type" value="Genomic_DNA"/>
</dbReference>
<dbReference type="SUPFAM" id="SSF57756">
    <property type="entry name" value="Retrovirus zinc finger-like domains"/>
    <property type="match status" value="1"/>
</dbReference>
<dbReference type="Proteomes" id="UP000245207">
    <property type="component" value="Unassembled WGS sequence"/>
</dbReference>
<evidence type="ECO:0000313" key="4">
    <source>
        <dbReference type="EMBL" id="PWA70667.1"/>
    </source>
</evidence>
<reference evidence="4 5" key="1">
    <citation type="journal article" date="2018" name="Mol. Plant">
        <title>The genome of Artemisia annua provides insight into the evolution of Asteraceae family and artemisinin biosynthesis.</title>
        <authorList>
            <person name="Shen Q."/>
            <person name="Zhang L."/>
            <person name="Liao Z."/>
            <person name="Wang S."/>
            <person name="Yan T."/>
            <person name="Shi P."/>
            <person name="Liu M."/>
            <person name="Fu X."/>
            <person name="Pan Q."/>
            <person name="Wang Y."/>
            <person name="Lv Z."/>
            <person name="Lu X."/>
            <person name="Zhang F."/>
            <person name="Jiang W."/>
            <person name="Ma Y."/>
            <person name="Chen M."/>
            <person name="Hao X."/>
            <person name="Li L."/>
            <person name="Tang Y."/>
            <person name="Lv G."/>
            <person name="Zhou Y."/>
            <person name="Sun X."/>
            <person name="Brodelius P.E."/>
            <person name="Rose J.K.C."/>
            <person name="Tang K."/>
        </authorList>
    </citation>
    <scope>NUCLEOTIDE SEQUENCE [LARGE SCALE GENOMIC DNA]</scope>
    <source>
        <strain evidence="5">cv. Huhao1</strain>
        <tissue evidence="4">Leaf</tissue>
    </source>
</reference>
<keyword evidence="1" id="KW-0863">Zinc-finger</keyword>
<evidence type="ECO:0000256" key="1">
    <source>
        <dbReference type="PROSITE-ProRule" id="PRU00047"/>
    </source>
</evidence>
<evidence type="ECO:0000259" key="3">
    <source>
        <dbReference type="PROSITE" id="PS50158"/>
    </source>
</evidence>
<keyword evidence="1" id="KW-0862">Zinc</keyword>
<accession>A0A2U1NB12</accession>
<feature type="compositionally biased region" description="Basic and acidic residues" evidence="2">
    <location>
        <begin position="66"/>
        <end position="78"/>
    </location>
</feature>
<dbReference type="GO" id="GO:0003676">
    <property type="term" value="F:nucleic acid binding"/>
    <property type="evidence" value="ECO:0007669"/>
    <property type="project" value="InterPro"/>
</dbReference>
<protein>
    <submittedName>
        <fullName evidence="4">Copia-like retrotransposon</fullName>
    </submittedName>
</protein>
<proteinExistence type="predicted"/>
<dbReference type="InterPro" id="IPR036875">
    <property type="entry name" value="Znf_CCHC_sf"/>
</dbReference>
<evidence type="ECO:0000313" key="5">
    <source>
        <dbReference type="Proteomes" id="UP000245207"/>
    </source>
</evidence>
<gene>
    <name evidence="4" type="ORF">CTI12_AA286040</name>
</gene>